<dbReference type="GO" id="GO:0098552">
    <property type="term" value="C:side of membrane"/>
    <property type="evidence" value="ECO:0007669"/>
    <property type="project" value="UniProtKB-KW"/>
</dbReference>
<keyword evidence="9 15" id="KW-1133">Transmembrane helix</keyword>
<dbReference type="GO" id="GO:0005576">
    <property type="term" value="C:extracellular region"/>
    <property type="evidence" value="ECO:0007669"/>
    <property type="project" value="UniProtKB-SubCell"/>
</dbReference>
<evidence type="ECO:0000256" key="6">
    <source>
        <dbReference type="ARBA" id="ARBA00022622"/>
    </source>
</evidence>
<name>A0A364N1E0_STELY</name>
<sequence>MRVWRPFGCCGAVFALLACTALGQQMPACATQCLESSLQAQNTCAPTNITCICNNEALMGSIQGCVLTLCTLKQALAAQNATQTMCEQPVRDITHITPIVTGVSGGAAVIAVIARCILVGKAFAVDDIFALVALLSALPMGILEFFMSADGFGKDIWTVESEKIYRIVKFTWLTEVFYFAAVAFTKISFLCFCLRIFPRQGFRRLAYFLLATSLAYGIAFTVTCLFNCTPISYIWTNWDGEHSGTCINFHIFAWAHAAINIILDVTILAIPIPELLRLSMSMRKKLYIIAMFSVGTL</sequence>
<keyword evidence="5" id="KW-0964">Secreted</keyword>
<reference evidence="19" key="1">
    <citation type="submission" date="2018-05" db="EMBL/GenBank/DDBJ databases">
        <title>Draft genome sequence of Stemphylium lycopersici strain CIDEFI 213.</title>
        <authorList>
            <person name="Medina R."/>
            <person name="Franco M.E.E."/>
            <person name="Lucentini C.G."/>
            <person name="Saparrat M.C.N."/>
            <person name="Balatti P.A."/>
        </authorList>
    </citation>
    <scope>NUCLEOTIDE SEQUENCE [LARGE SCALE GENOMIC DNA]</scope>
    <source>
        <strain evidence="19">CIDEFI 213</strain>
    </source>
</reference>
<accession>A0A364N1E0</accession>
<dbReference type="PANTHER" id="PTHR33048:SF47">
    <property type="entry name" value="INTEGRAL MEMBRANE PROTEIN-RELATED"/>
    <property type="match status" value="1"/>
</dbReference>
<evidence type="ECO:0000256" key="5">
    <source>
        <dbReference type="ARBA" id="ARBA00022525"/>
    </source>
</evidence>
<evidence type="ECO:0000256" key="12">
    <source>
        <dbReference type="ARBA" id="ARBA00023288"/>
    </source>
</evidence>
<dbReference type="InterPro" id="IPR049326">
    <property type="entry name" value="Rhodopsin_dom_fungi"/>
</dbReference>
<feature type="disulfide bond" evidence="14">
    <location>
        <begin position="53"/>
        <end position="86"/>
    </location>
</feature>
<protein>
    <submittedName>
        <fullName evidence="18">Integral membrane protein</fullName>
    </submittedName>
</protein>
<evidence type="ECO:0000256" key="11">
    <source>
        <dbReference type="ARBA" id="ARBA00023157"/>
    </source>
</evidence>
<dbReference type="EMBL" id="QGDH01000080">
    <property type="protein sequence ID" value="RAR08954.1"/>
    <property type="molecule type" value="Genomic_DNA"/>
</dbReference>
<gene>
    <name evidence="18" type="ORF">DDE83_005712</name>
</gene>
<evidence type="ECO:0000256" key="10">
    <source>
        <dbReference type="ARBA" id="ARBA00023136"/>
    </source>
</evidence>
<feature type="transmembrane region" description="Helical" evidence="15">
    <location>
        <begin position="176"/>
        <end position="198"/>
    </location>
</feature>
<dbReference type="SMART" id="SM00747">
    <property type="entry name" value="CFEM"/>
    <property type="match status" value="1"/>
</dbReference>
<dbReference type="InterPro" id="IPR008427">
    <property type="entry name" value="Extracellular_membr_CFEM_dom"/>
</dbReference>
<evidence type="ECO:0000256" key="1">
    <source>
        <dbReference type="ARBA" id="ARBA00004141"/>
    </source>
</evidence>
<dbReference type="PROSITE" id="PS52012">
    <property type="entry name" value="CFEM"/>
    <property type="match status" value="1"/>
</dbReference>
<evidence type="ECO:0000256" key="8">
    <source>
        <dbReference type="ARBA" id="ARBA00022729"/>
    </source>
</evidence>
<dbReference type="PROSITE" id="PS51257">
    <property type="entry name" value="PROKAR_LIPOPROTEIN"/>
    <property type="match status" value="1"/>
</dbReference>
<feature type="transmembrane region" description="Helical" evidence="15">
    <location>
        <begin position="253"/>
        <end position="276"/>
    </location>
</feature>
<proteinExistence type="inferred from homology"/>
<evidence type="ECO:0000256" key="7">
    <source>
        <dbReference type="ARBA" id="ARBA00022692"/>
    </source>
</evidence>
<keyword evidence="19" id="KW-1185">Reference proteome</keyword>
<feature type="domain" description="CFEM" evidence="17">
    <location>
        <begin position="1"/>
        <end position="112"/>
    </location>
</feature>
<comment type="caution">
    <text evidence="18">The sequence shown here is derived from an EMBL/GenBank/DDBJ whole genome shotgun (WGS) entry which is preliminary data.</text>
</comment>
<keyword evidence="11 14" id="KW-1015">Disulfide bond</keyword>
<feature type="disulfide bond" evidence="14">
    <location>
        <begin position="44"/>
        <end position="51"/>
    </location>
</feature>
<keyword evidence="12" id="KW-0449">Lipoprotein</keyword>
<dbReference type="Pfam" id="PF05730">
    <property type="entry name" value="CFEM"/>
    <property type="match status" value="1"/>
</dbReference>
<feature type="transmembrane region" description="Helical" evidence="15">
    <location>
        <begin position="205"/>
        <end position="233"/>
    </location>
</feature>
<organism evidence="18 19">
    <name type="scientific">Stemphylium lycopersici</name>
    <name type="common">Tomato gray leaf spot disease fungus</name>
    <name type="synonym">Thyrospora lycopersici</name>
    <dbReference type="NCBI Taxonomy" id="183478"/>
    <lineage>
        <taxon>Eukaryota</taxon>
        <taxon>Fungi</taxon>
        <taxon>Dikarya</taxon>
        <taxon>Ascomycota</taxon>
        <taxon>Pezizomycotina</taxon>
        <taxon>Dothideomycetes</taxon>
        <taxon>Pleosporomycetidae</taxon>
        <taxon>Pleosporales</taxon>
        <taxon>Pleosporineae</taxon>
        <taxon>Pleosporaceae</taxon>
        <taxon>Stemphylium</taxon>
    </lineage>
</organism>
<evidence type="ECO:0000256" key="15">
    <source>
        <dbReference type="SAM" id="Phobius"/>
    </source>
</evidence>
<comment type="subcellular location">
    <subcellularLocation>
        <location evidence="2">Membrane</location>
        <topology evidence="2">Lipid-anchor</topology>
        <topology evidence="2">GPI-anchor</topology>
    </subcellularLocation>
    <subcellularLocation>
        <location evidence="1">Membrane</location>
        <topology evidence="1">Multi-pass membrane protein</topology>
    </subcellularLocation>
    <subcellularLocation>
        <location evidence="3">Secreted</location>
    </subcellularLocation>
</comment>
<keyword evidence="6" id="KW-0336">GPI-anchor</keyword>
<comment type="caution">
    <text evidence="14">Lacks conserved residue(s) required for the propagation of feature annotation.</text>
</comment>
<dbReference type="Proteomes" id="UP000249619">
    <property type="component" value="Unassembled WGS sequence"/>
</dbReference>
<dbReference type="AlphaFoldDB" id="A0A364N1E0"/>
<evidence type="ECO:0000256" key="2">
    <source>
        <dbReference type="ARBA" id="ARBA00004589"/>
    </source>
</evidence>
<keyword evidence="10 15" id="KW-0472">Membrane</keyword>
<dbReference type="PANTHER" id="PTHR33048">
    <property type="entry name" value="PTH11-LIKE INTEGRAL MEMBRANE PROTEIN (AFU_ORTHOLOGUE AFUA_5G11245)"/>
    <property type="match status" value="1"/>
</dbReference>
<keyword evidence="6" id="KW-0325">Glycoprotein</keyword>
<evidence type="ECO:0000313" key="19">
    <source>
        <dbReference type="Proteomes" id="UP000249619"/>
    </source>
</evidence>
<dbReference type="STRING" id="183478.A0A364N1E0"/>
<evidence type="ECO:0000256" key="3">
    <source>
        <dbReference type="ARBA" id="ARBA00004613"/>
    </source>
</evidence>
<keyword evidence="8 16" id="KW-0732">Signal</keyword>
<dbReference type="Pfam" id="PF20684">
    <property type="entry name" value="Fung_rhodopsin"/>
    <property type="match status" value="1"/>
</dbReference>
<evidence type="ECO:0000259" key="17">
    <source>
        <dbReference type="PROSITE" id="PS52012"/>
    </source>
</evidence>
<evidence type="ECO:0000256" key="13">
    <source>
        <dbReference type="ARBA" id="ARBA00038359"/>
    </source>
</evidence>
<evidence type="ECO:0000256" key="4">
    <source>
        <dbReference type="ARBA" id="ARBA00010031"/>
    </source>
</evidence>
<evidence type="ECO:0000313" key="18">
    <source>
        <dbReference type="EMBL" id="RAR08954.1"/>
    </source>
</evidence>
<evidence type="ECO:0000256" key="14">
    <source>
        <dbReference type="PROSITE-ProRule" id="PRU01356"/>
    </source>
</evidence>
<dbReference type="InterPro" id="IPR052337">
    <property type="entry name" value="SAT4-like"/>
</dbReference>
<keyword evidence="7 15" id="KW-0812">Transmembrane</keyword>
<feature type="transmembrane region" description="Helical" evidence="15">
    <location>
        <begin position="128"/>
        <end position="147"/>
    </location>
</feature>
<feature type="transmembrane region" description="Helical" evidence="15">
    <location>
        <begin position="96"/>
        <end position="116"/>
    </location>
</feature>
<evidence type="ECO:0000256" key="16">
    <source>
        <dbReference type="SAM" id="SignalP"/>
    </source>
</evidence>
<comment type="similarity">
    <text evidence="4">Belongs to the RBT5 family.</text>
</comment>
<evidence type="ECO:0000256" key="9">
    <source>
        <dbReference type="ARBA" id="ARBA00022989"/>
    </source>
</evidence>
<comment type="similarity">
    <text evidence="13">Belongs to the SAT4 family.</text>
</comment>
<feature type="signal peptide" evidence="16">
    <location>
        <begin position="1"/>
        <end position="23"/>
    </location>
</feature>
<feature type="chain" id="PRO_5016602501" evidence="16">
    <location>
        <begin position="24"/>
        <end position="297"/>
    </location>
</feature>